<evidence type="ECO:0000256" key="2">
    <source>
        <dbReference type="ARBA" id="ARBA00022771"/>
    </source>
</evidence>
<dbReference type="Gene3D" id="3.10.10.10">
    <property type="entry name" value="HIV Type 1 Reverse Transcriptase, subunit A, domain 1"/>
    <property type="match status" value="1"/>
</dbReference>
<dbReference type="PANTHER" id="PTHR33050:SF8">
    <property type="entry name" value="REVERSE TRANSCRIPTASE DOMAIN-CONTAINING PROTEIN"/>
    <property type="match status" value="1"/>
</dbReference>
<dbReference type="Pfam" id="PF00564">
    <property type="entry name" value="PB1"/>
    <property type="match status" value="1"/>
</dbReference>
<evidence type="ECO:0008006" key="9">
    <source>
        <dbReference type="Google" id="ProtNLM"/>
    </source>
</evidence>
<gene>
    <name evidence="7" type="ORF">FSP39_014960</name>
</gene>
<keyword evidence="2 4" id="KW-0863">Zinc-finger</keyword>
<dbReference type="InterPro" id="IPR000270">
    <property type="entry name" value="PB1_dom"/>
</dbReference>
<keyword evidence="8" id="KW-1185">Reference proteome</keyword>
<dbReference type="InterPro" id="IPR043128">
    <property type="entry name" value="Rev_trsase/Diguanyl_cyclase"/>
</dbReference>
<dbReference type="Pfam" id="PF00078">
    <property type="entry name" value="RVT_1"/>
    <property type="match status" value="1"/>
</dbReference>
<evidence type="ECO:0000259" key="5">
    <source>
        <dbReference type="PROSITE" id="PS50135"/>
    </source>
</evidence>
<dbReference type="Proteomes" id="UP001186944">
    <property type="component" value="Unassembled WGS sequence"/>
</dbReference>
<proteinExistence type="predicted"/>
<dbReference type="PROSITE" id="PS01357">
    <property type="entry name" value="ZF_ZZ_1"/>
    <property type="match status" value="1"/>
</dbReference>
<dbReference type="AlphaFoldDB" id="A0AA88YRD7"/>
<evidence type="ECO:0000259" key="6">
    <source>
        <dbReference type="PROSITE" id="PS50878"/>
    </source>
</evidence>
<evidence type="ECO:0000313" key="7">
    <source>
        <dbReference type="EMBL" id="KAK3102921.1"/>
    </source>
</evidence>
<feature type="domain" description="ZZ-type" evidence="5">
    <location>
        <begin position="102"/>
        <end position="152"/>
    </location>
</feature>
<dbReference type="GO" id="GO:0008270">
    <property type="term" value="F:zinc ion binding"/>
    <property type="evidence" value="ECO:0007669"/>
    <property type="project" value="UniProtKB-KW"/>
</dbReference>
<feature type="domain" description="Reverse transcriptase" evidence="6">
    <location>
        <begin position="217"/>
        <end position="411"/>
    </location>
</feature>
<dbReference type="PROSITE" id="PS50135">
    <property type="entry name" value="ZF_ZZ_2"/>
    <property type="match status" value="1"/>
</dbReference>
<protein>
    <recommendedName>
        <fullName evidence="9">ZZ-type domain-containing protein</fullName>
    </recommendedName>
</protein>
<dbReference type="CDD" id="cd02340">
    <property type="entry name" value="ZZ_NBR1_like"/>
    <property type="match status" value="1"/>
</dbReference>
<keyword evidence="3" id="KW-0862">Zinc</keyword>
<name>A0AA88YRD7_PINIB</name>
<dbReference type="InterPro" id="IPR043145">
    <property type="entry name" value="Znf_ZZ_sf"/>
</dbReference>
<dbReference type="InterPro" id="IPR043502">
    <property type="entry name" value="DNA/RNA_pol_sf"/>
</dbReference>
<accession>A0AA88YRD7</accession>
<sequence>MMSRATPVKVCFLTKEAQEGVIRRFSLPVDTADKTYEYITNKVKELFKREIEENASIYMKWKDDEGDLIDFSSEEEAREAVRAAGEGTLNINAGVEIPAKPTHQLPCEECKEPVTGTRYVCLVCPNYNMCDTCEAAGHHLEHDMVKMVKHEISEVMEFPQDQRGEFVPPPRFRRWMNRFTRRWHRRNGCLVVNGDRDDHEASELSPVRRRRWGSPRCQGRGQEWDSLDRRSMRRIIPKTEGLWRLISHLSYPEGDSVNYFIDPDECTVAYTSFDEVTQTLVEMGRKTLLAKMDVKSAFRLMIINPGDFDLLGFKFQDEYYIDKCLPMGCAKSCKLWEKFSTFLEWYLRKKVGLDTVHHYLDDFLFMGKHDTNECTKLMTEFVTICDFIGVPLAHEKTVGPTTKLVFLGIEIDTIEMMIRIPSEKVENLKVLIQTLLRKKSVKLKEMQSLVGSLNFFSKAVPNARAFNRRFYDATIGVTKPHHHIKLTNEIKDDMNMWLEFLEKFNGVRILHDQEWFGNDVINLYTDSSGNQNLGCGGYCDGSWFYWQWPNDWEEPVFKEMTFLELVPILLAVKVWGMTYLKNKKIIMHVDNQALVSVINRQSSKSKTVMKLVRAMVLYLLKFNILFRAQHIFGKQNNIADALSRKQFELFRELAPRANTNPEEIPAGFLETILEQK</sequence>
<dbReference type="Gene3D" id="3.30.420.10">
    <property type="entry name" value="Ribonuclease H-like superfamily/Ribonuclease H"/>
    <property type="match status" value="1"/>
</dbReference>
<dbReference type="InterPro" id="IPR000477">
    <property type="entry name" value="RT_dom"/>
</dbReference>
<dbReference type="SUPFAM" id="SSF56672">
    <property type="entry name" value="DNA/RNA polymerases"/>
    <property type="match status" value="1"/>
</dbReference>
<dbReference type="CDD" id="cd09275">
    <property type="entry name" value="RNase_HI_RT_DIRS1"/>
    <property type="match status" value="1"/>
</dbReference>
<dbReference type="Gene3D" id="3.30.70.270">
    <property type="match status" value="1"/>
</dbReference>
<evidence type="ECO:0000256" key="4">
    <source>
        <dbReference type="PROSITE-ProRule" id="PRU00228"/>
    </source>
</evidence>
<organism evidence="7 8">
    <name type="scientific">Pinctada imbricata</name>
    <name type="common">Atlantic pearl-oyster</name>
    <name type="synonym">Pinctada martensii</name>
    <dbReference type="NCBI Taxonomy" id="66713"/>
    <lineage>
        <taxon>Eukaryota</taxon>
        <taxon>Metazoa</taxon>
        <taxon>Spiralia</taxon>
        <taxon>Lophotrochozoa</taxon>
        <taxon>Mollusca</taxon>
        <taxon>Bivalvia</taxon>
        <taxon>Autobranchia</taxon>
        <taxon>Pteriomorphia</taxon>
        <taxon>Pterioida</taxon>
        <taxon>Pterioidea</taxon>
        <taxon>Pteriidae</taxon>
        <taxon>Pinctada</taxon>
    </lineage>
</organism>
<evidence type="ECO:0000256" key="1">
    <source>
        <dbReference type="ARBA" id="ARBA00022723"/>
    </source>
</evidence>
<dbReference type="SMART" id="SM00666">
    <property type="entry name" value="PB1"/>
    <property type="match status" value="1"/>
</dbReference>
<dbReference type="CDD" id="cd03714">
    <property type="entry name" value="RT_DIRS1"/>
    <property type="match status" value="1"/>
</dbReference>
<dbReference type="PANTHER" id="PTHR33050">
    <property type="entry name" value="REVERSE TRANSCRIPTASE DOMAIN-CONTAINING PROTEIN"/>
    <property type="match status" value="1"/>
</dbReference>
<dbReference type="Gene3D" id="3.10.20.90">
    <property type="entry name" value="Phosphatidylinositol 3-kinase Catalytic Subunit, Chain A, domain 1"/>
    <property type="match status" value="1"/>
</dbReference>
<dbReference type="GO" id="GO:0006259">
    <property type="term" value="P:DNA metabolic process"/>
    <property type="evidence" value="ECO:0007669"/>
    <property type="project" value="UniProtKB-ARBA"/>
</dbReference>
<evidence type="ECO:0000313" key="8">
    <source>
        <dbReference type="Proteomes" id="UP001186944"/>
    </source>
</evidence>
<dbReference type="InterPro" id="IPR000433">
    <property type="entry name" value="Znf_ZZ"/>
</dbReference>
<dbReference type="EMBL" id="VSWD01000005">
    <property type="protein sequence ID" value="KAK3102921.1"/>
    <property type="molecule type" value="Genomic_DNA"/>
</dbReference>
<dbReference type="InterPro" id="IPR036397">
    <property type="entry name" value="RNaseH_sf"/>
</dbReference>
<reference evidence="7" key="1">
    <citation type="submission" date="2019-08" db="EMBL/GenBank/DDBJ databases">
        <title>The improved chromosome-level genome for the pearl oyster Pinctada fucata martensii using PacBio sequencing and Hi-C.</title>
        <authorList>
            <person name="Zheng Z."/>
        </authorList>
    </citation>
    <scope>NUCLEOTIDE SEQUENCE</scope>
    <source>
        <strain evidence="7">ZZ-2019</strain>
        <tissue evidence="7">Adductor muscle</tissue>
    </source>
</reference>
<dbReference type="InterPro" id="IPR052055">
    <property type="entry name" value="Hepadnavirus_pol/RT"/>
</dbReference>
<dbReference type="SMART" id="SM00291">
    <property type="entry name" value="ZnF_ZZ"/>
    <property type="match status" value="1"/>
</dbReference>
<dbReference type="PROSITE" id="PS50878">
    <property type="entry name" value="RT_POL"/>
    <property type="match status" value="1"/>
</dbReference>
<dbReference type="SUPFAM" id="SSF54277">
    <property type="entry name" value="CAD &amp; PB1 domains"/>
    <property type="match status" value="1"/>
</dbReference>
<comment type="caution">
    <text evidence="7">The sequence shown here is derived from an EMBL/GenBank/DDBJ whole genome shotgun (WGS) entry which is preliminary data.</text>
</comment>
<dbReference type="SUPFAM" id="SSF57850">
    <property type="entry name" value="RING/U-box"/>
    <property type="match status" value="1"/>
</dbReference>
<dbReference type="GO" id="GO:0003676">
    <property type="term" value="F:nucleic acid binding"/>
    <property type="evidence" value="ECO:0007669"/>
    <property type="project" value="InterPro"/>
</dbReference>
<dbReference type="Pfam" id="PF00569">
    <property type="entry name" value="ZZ"/>
    <property type="match status" value="1"/>
</dbReference>
<dbReference type="Gene3D" id="3.30.60.90">
    <property type="match status" value="1"/>
</dbReference>
<keyword evidence="1" id="KW-0479">Metal-binding</keyword>
<evidence type="ECO:0000256" key="3">
    <source>
        <dbReference type="ARBA" id="ARBA00022833"/>
    </source>
</evidence>